<evidence type="ECO:0000256" key="4">
    <source>
        <dbReference type="ARBA" id="ARBA00022777"/>
    </source>
</evidence>
<keyword evidence="3" id="KW-0547">Nucleotide-binding</keyword>
<sequence length="307" mass="31836">MTEHVLVIGEALVDVVVRGDGTRDLHPGGSPANVALGLARLGREVDLLTHLGLDAHGVLVADHLQDNGVHLVPGSAGPGPTSVATATLDESGAATYDFALDWDIAPGVRMRQQPLAVHTGSIAAVIEPGATAVHRLVKVLRYHSTITYDPNARPALMGEPAAARGAVERFVALADVVKASDEDLAWLAPGEAVDDVARAWARSGPAIVVVTRGGEGATAFVHDGREVSVAAPRVTVADTVGAGDSFMSGIIDGLWDEALLGGSRREVLRTISDAQLTAVLDRCARIGAITVSRPGANPPTREELNRA</sequence>
<feature type="domain" description="Carbohydrate kinase PfkB" evidence="7">
    <location>
        <begin position="3"/>
        <end position="299"/>
    </location>
</feature>
<dbReference type="PRINTS" id="PR00990">
    <property type="entry name" value="RIBOKINASE"/>
</dbReference>
<dbReference type="InterPro" id="IPR002139">
    <property type="entry name" value="Ribo/fructo_kinase"/>
</dbReference>
<proteinExistence type="inferred from homology"/>
<dbReference type="Proteomes" id="UP001426770">
    <property type="component" value="Unassembled WGS sequence"/>
</dbReference>
<gene>
    <name evidence="8" type="primary">scrK_2</name>
    <name evidence="8" type="ORF">Lsed01_00488</name>
</gene>
<dbReference type="CDD" id="cd01167">
    <property type="entry name" value="bac_FRK"/>
    <property type="match status" value="1"/>
</dbReference>
<dbReference type="InterPro" id="IPR029056">
    <property type="entry name" value="Ribokinase-like"/>
</dbReference>
<dbReference type="EMBL" id="BAABRR010000002">
    <property type="protein sequence ID" value="GAA5518071.1"/>
    <property type="molecule type" value="Genomic_DNA"/>
</dbReference>
<dbReference type="InterPro" id="IPR050306">
    <property type="entry name" value="PfkB_Carbo_kinase"/>
</dbReference>
<keyword evidence="9" id="KW-1185">Reference proteome</keyword>
<dbReference type="PROSITE" id="PS00583">
    <property type="entry name" value="PFKB_KINASES_1"/>
    <property type="match status" value="1"/>
</dbReference>
<name>A0ABP9WHI0_9MICO</name>
<evidence type="ECO:0000256" key="1">
    <source>
        <dbReference type="ARBA" id="ARBA00010688"/>
    </source>
</evidence>
<organism evidence="8 9">
    <name type="scientific">Demequina sediminis</name>
    <dbReference type="NCBI Taxonomy" id="1930058"/>
    <lineage>
        <taxon>Bacteria</taxon>
        <taxon>Bacillati</taxon>
        <taxon>Actinomycetota</taxon>
        <taxon>Actinomycetes</taxon>
        <taxon>Micrococcales</taxon>
        <taxon>Demequinaceae</taxon>
        <taxon>Demequina</taxon>
    </lineage>
</organism>
<dbReference type="Pfam" id="PF00294">
    <property type="entry name" value="PfkB"/>
    <property type="match status" value="1"/>
</dbReference>
<evidence type="ECO:0000256" key="3">
    <source>
        <dbReference type="ARBA" id="ARBA00022741"/>
    </source>
</evidence>
<keyword evidence="5" id="KW-0067">ATP-binding</keyword>
<evidence type="ECO:0000256" key="5">
    <source>
        <dbReference type="ARBA" id="ARBA00022840"/>
    </source>
</evidence>
<dbReference type="Gene3D" id="3.40.1190.20">
    <property type="match status" value="1"/>
</dbReference>
<protein>
    <submittedName>
        <fullName evidence="8">Fructokinase</fullName>
    </submittedName>
</protein>
<dbReference type="RefSeq" id="WP_286213956.1">
    <property type="nucleotide sequence ID" value="NZ_AP027736.1"/>
</dbReference>
<evidence type="ECO:0000256" key="2">
    <source>
        <dbReference type="ARBA" id="ARBA00022679"/>
    </source>
</evidence>
<reference evidence="8 9" key="1">
    <citation type="submission" date="2024-02" db="EMBL/GenBank/DDBJ databases">
        <title>Lysinimicrobium sediminis NBRC 112286.</title>
        <authorList>
            <person name="Ichikawa N."/>
            <person name="Katano-Makiyama Y."/>
            <person name="Hidaka K."/>
        </authorList>
    </citation>
    <scope>NUCLEOTIDE SEQUENCE [LARGE SCALE GENOMIC DNA]</scope>
    <source>
        <strain evidence="8 9">NBRC 112286</strain>
    </source>
</reference>
<evidence type="ECO:0000259" key="7">
    <source>
        <dbReference type="Pfam" id="PF00294"/>
    </source>
</evidence>
<evidence type="ECO:0000313" key="9">
    <source>
        <dbReference type="Proteomes" id="UP001426770"/>
    </source>
</evidence>
<evidence type="ECO:0000313" key="8">
    <source>
        <dbReference type="EMBL" id="GAA5518071.1"/>
    </source>
</evidence>
<dbReference type="InterPro" id="IPR002173">
    <property type="entry name" value="Carboh/pur_kinase_PfkB_CS"/>
</dbReference>
<comment type="similarity">
    <text evidence="1 6">Belongs to the carbohydrate kinase PfkB family.</text>
</comment>
<dbReference type="InterPro" id="IPR011611">
    <property type="entry name" value="PfkB_dom"/>
</dbReference>
<dbReference type="PANTHER" id="PTHR43085:SF1">
    <property type="entry name" value="PSEUDOURIDINE KINASE-RELATED"/>
    <property type="match status" value="1"/>
</dbReference>
<keyword evidence="2 6" id="KW-0808">Transferase</keyword>
<dbReference type="SUPFAM" id="SSF53613">
    <property type="entry name" value="Ribokinase-like"/>
    <property type="match status" value="1"/>
</dbReference>
<comment type="caution">
    <text evidence="8">The sequence shown here is derived from an EMBL/GenBank/DDBJ whole genome shotgun (WGS) entry which is preliminary data.</text>
</comment>
<accession>A0ABP9WHI0</accession>
<dbReference type="PROSITE" id="PS00584">
    <property type="entry name" value="PFKB_KINASES_2"/>
    <property type="match status" value="1"/>
</dbReference>
<keyword evidence="4 6" id="KW-0418">Kinase</keyword>
<dbReference type="PANTHER" id="PTHR43085">
    <property type="entry name" value="HEXOKINASE FAMILY MEMBER"/>
    <property type="match status" value="1"/>
</dbReference>
<evidence type="ECO:0000256" key="6">
    <source>
        <dbReference type="RuleBase" id="RU003704"/>
    </source>
</evidence>